<dbReference type="AlphaFoldDB" id="A0A4Z2GMR7"/>
<proteinExistence type="predicted"/>
<comment type="caution">
    <text evidence="1">The sequence shown here is derived from an EMBL/GenBank/DDBJ whole genome shotgun (WGS) entry which is preliminary data.</text>
</comment>
<gene>
    <name evidence="1" type="ORF">EYF80_035280</name>
</gene>
<accession>A0A4Z2GMR7</accession>
<evidence type="ECO:0000313" key="1">
    <source>
        <dbReference type="EMBL" id="TNN54505.1"/>
    </source>
</evidence>
<protein>
    <submittedName>
        <fullName evidence="1">Uncharacterized protein</fullName>
    </submittedName>
</protein>
<organism evidence="1 2">
    <name type="scientific">Liparis tanakae</name>
    <name type="common">Tanaka's snailfish</name>
    <dbReference type="NCBI Taxonomy" id="230148"/>
    <lineage>
        <taxon>Eukaryota</taxon>
        <taxon>Metazoa</taxon>
        <taxon>Chordata</taxon>
        <taxon>Craniata</taxon>
        <taxon>Vertebrata</taxon>
        <taxon>Euteleostomi</taxon>
        <taxon>Actinopterygii</taxon>
        <taxon>Neopterygii</taxon>
        <taxon>Teleostei</taxon>
        <taxon>Neoteleostei</taxon>
        <taxon>Acanthomorphata</taxon>
        <taxon>Eupercaria</taxon>
        <taxon>Perciformes</taxon>
        <taxon>Cottioidei</taxon>
        <taxon>Cottales</taxon>
        <taxon>Liparidae</taxon>
        <taxon>Liparis</taxon>
    </lineage>
</organism>
<evidence type="ECO:0000313" key="2">
    <source>
        <dbReference type="Proteomes" id="UP000314294"/>
    </source>
</evidence>
<dbReference type="EMBL" id="SRLO01000482">
    <property type="protein sequence ID" value="TNN54505.1"/>
    <property type="molecule type" value="Genomic_DNA"/>
</dbReference>
<keyword evidence="2" id="KW-1185">Reference proteome</keyword>
<name>A0A4Z2GMR7_9TELE</name>
<reference evidence="1 2" key="1">
    <citation type="submission" date="2019-03" db="EMBL/GenBank/DDBJ databases">
        <title>First draft genome of Liparis tanakae, snailfish: a comprehensive survey of snailfish specific genes.</title>
        <authorList>
            <person name="Kim W."/>
            <person name="Song I."/>
            <person name="Jeong J.-H."/>
            <person name="Kim D."/>
            <person name="Kim S."/>
            <person name="Ryu S."/>
            <person name="Song J.Y."/>
            <person name="Lee S.K."/>
        </authorList>
    </citation>
    <scope>NUCLEOTIDE SEQUENCE [LARGE SCALE GENOMIC DNA]</scope>
    <source>
        <tissue evidence="1">Muscle</tissue>
    </source>
</reference>
<dbReference type="Proteomes" id="UP000314294">
    <property type="component" value="Unassembled WGS sequence"/>
</dbReference>
<sequence length="105" mass="10443">MTAFPGEDVVALALVHGGQVVAAHQAEVGQHAHLPVVGEVGRAVHEVDQRDAGPVVPGVAGGQLVLGGRAAVAHVEGGLPGGAALHVFPLAQHNKHPAALSQESS</sequence>